<dbReference type="Gene3D" id="1.10.260.40">
    <property type="entry name" value="lambda repressor-like DNA-binding domains"/>
    <property type="match status" value="1"/>
</dbReference>
<keyword evidence="4" id="KW-0804">Transcription</keyword>
<evidence type="ECO:0000259" key="6">
    <source>
        <dbReference type="PROSITE" id="PS50943"/>
    </source>
</evidence>
<dbReference type="Proteomes" id="UP001163821">
    <property type="component" value="Unassembled WGS sequence"/>
</dbReference>
<name>A0AA41Y4N2_9BACT</name>
<keyword evidence="8" id="KW-1185">Reference proteome</keyword>
<organism evidence="7 8">
    <name type="scientific">Gaoshiqia sediminis</name>
    <dbReference type="NCBI Taxonomy" id="2986998"/>
    <lineage>
        <taxon>Bacteria</taxon>
        <taxon>Pseudomonadati</taxon>
        <taxon>Bacteroidota</taxon>
        <taxon>Bacteroidia</taxon>
        <taxon>Marinilabiliales</taxon>
        <taxon>Prolixibacteraceae</taxon>
        <taxon>Gaoshiqia</taxon>
    </lineage>
</organism>
<dbReference type="PROSITE" id="PS50932">
    <property type="entry name" value="HTH_LACI_2"/>
    <property type="match status" value="1"/>
</dbReference>
<dbReference type="InterPro" id="IPR028082">
    <property type="entry name" value="Peripla_BP_I"/>
</dbReference>
<dbReference type="InterPro" id="IPR000843">
    <property type="entry name" value="HTH_LacI"/>
</dbReference>
<sequence>MASMNDVARRAGVSIATVSRVLNNSSSVNEETRLKILKAIKELKYQPSRVAKRLRSKGGPGNLLGVLIPDIQNPFYVDVLRGIEDIAYKNNYVIIVCNFSQDEKKEAMYLDILESEAIDGLIAAPASEDDVRVKKMVQNGLPVVCVDRGLNGIDVDVVWVNNDAGAFAAVDYLAKAGYKRIGHIAGLPTIPSSRLREAGYRRALAENNLPFDPQWLVYGNSTYKSGVELAEKLLSLPTPPDALFTGNNLITLGALETIHKRKLHIPNDVAIIGFDDMNWSNSLNPPLTAVRQPAYEIGQRAGELLIQRIRDPKRAPIQMTLNSELMVRGSC</sequence>
<dbReference type="PRINTS" id="PR00036">
    <property type="entry name" value="HTHLACI"/>
</dbReference>
<dbReference type="PANTHER" id="PTHR30146">
    <property type="entry name" value="LACI-RELATED TRANSCRIPTIONAL REPRESSOR"/>
    <property type="match status" value="1"/>
</dbReference>
<evidence type="ECO:0000259" key="5">
    <source>
        <dbReference type="PROSITE" id="PS50932"/>
    </source>
</evidence>
<dbReference type="Pfam" id="PF00356">
    <property type="entry name" value="LacI"/>
    <property type="match status" value="1"/>
</dbReference>
<dbReference type="SUPFAM" id="SSF47413">
    <property type="entry name" value="lambda repressor-like DNA-binding domains"/>
    <property type="match status" value="1"/>
</dbReference>
<reference evidence="7" key="1">
    <citation type="submission" date="2022-10" db="EMBL/GenBank/DDBJ databases">
        <title>Gaoshiqiia sediminis gen. nov., sp. nov., isolated from coastal sediment.</title>
        <authorList>
            <person name="Yu W.X."/>
            <person name="Mu D.S."/>
            <person name="Du J.Z."/>
            <person name="Liang Y.Q."/>
        </authorList>
    </citation>
    <scope>NUCLEOTIDE SEQUENCE</scope>
    <source>
        <strain evidence="7">A06</strain>
    </source>
</reference>
<accession>A0AA41Y4N2</accession>
<dbReference type="InterPro" id="IPR046335">
    <property type="entry name" value="LacI/GalR-like_sensor"/>
</dbReference>
<dbReference type="EMBL" id="JAPAAF010000003">
    <property type="protein sequence ID" value="MCW0481839.1"/>
    <property type="molecule type" value="Genomic_DNA"/>
</dbReference>
<feature type="domain" description="HTH cro/C1-type" evidence="6">
    <location>
        <begin position="3"/>
        <end position="46"/>
    </location>
</feature>
<dbReference type="RefSeq" id="WP_282590449.1">
    <property type="nucleotide sequence ID" value="NZ_JAPAAF010000003.1"/>
</dbReference>
<comment type="caution">
    <text evidence="7">The sequence shown here is derived from an EMBL/GenBank/DDBJ whole genome shotgun (WGS) entry which is preliminary data.</text>
</comment>
<dbReference type="Pfam" id="PF13377">
    <property type="entry name" value="Peripla_BP_3"/>
    <property type="match status" value="1"/>
</dbReference>
<evidence type="ECO:0000256" key="2">
    <source>
        <dbReference type="ARBA" id="ARBA00023015"/>
    </source>
</evidence>
<dbReference type="GO" id="GO:0000976">
    <property type="term" value="F:transcription cis-regulatory region binding"/>
    <property type="evidence" value="ECO:0007669"/>
    <property type="project" value="TreeGrafter"/>
</dbReference>
<evidence type="ECO:0000313" key="7">
    <source>
        <dbReference type="EMBL" id="MCW0481839.1"/>
    </source>
</evidence>
<dbReference type="InterPro" id="IPR001387">
    <property type="entry name" value="Cro/C1-type_HTH"/>
</dbReference>
<feature type="domain" description="HTH lacI-type" evidence="5">
    <location>
        <begin position="2"/>
        <end position="56"/>
    </location>
</feature>
<keyword evidence="1" id="KW-0678">Repressor</keyword>
<dbReference type="InterPro" id="IPR010982">
    <property type="entry name" value="Lambda_DNA-bd_dom_sf"/>
</dbReference>
<dbReference type="PROSITE" id="PS50943">
    <property type="entry name" value="HTH_CROC1"/>
    <property type="match status" value="1"/>
</dbReference>
<gene>
    <name evidence="7" type="ORF">N2K84_03795</name>
</gene>
<dbReference type="Gene3D" id="3.40.50.2300">
    <property type="match status" value="2"/>
</dbReference>
<dbReference type="CDD" id="cd06267">
    <property type="entry name" value="PBP1_LacI_sugar_binding-like"/>
    <property type="match status" value="1"/>
</dbReference>
<evidence type="ECO:0000313" key="8">
    <source>
        <dbReference type="Proteomes" id="UP001163821"/>
    </source>
</evidence>
<keyword evidence="3" id="KW-0238">DNA-binding</keyword>
<dbReference type="PANTHER" id="PTHR30146:SF148">
    <property type="entry name" value="HTH-TYPE TRANSCRIPTIONAL REPRESSOR PURR-RELATED"/>
    <property type="match status" value="1"/>
</dbReference>
<dbReference type="GO" id="GO:0003700">
    <property type="term" value="F:DNA-binding transcription factor activity"/>
    <property type="evidence" value="ECO:0007669"/>
    <property type="project" value="TreeGrafter"/>
</dbReference>
<dbReference type="SUPFAM" id="SSF53822">
    <property type="entry name" value="Periplasmic binding protein-like I"/>
    <property type="match status" value="1"/>
</dbReference>
<proteinExistence type="predicted"/>
<protein>
    <submittedName>
        <fullName evidence="7">LacI family transcriptional regulator</fullName>
    </submittedName>
</protein>
<dbReference type="PROSITE" id="PS00356">
    <property type="entry name" value="HTH_LACI_1"/>
    <property type="match status" value="1"/>
</dbReference>
<evidence type="ECO:0000256" key="4">
    <source>
        <dbReference type="ARBA" id="ARBA00023163"/>
    </source>
</evidence>
<evidence type="ECO:0000256" key="3">
    <source>
        <dbReference type="ARBA" id="ARBA00023125"/>
    </source>
</evidence>
<dbReference type="AlphaFoldDB" id="A0AA41Y4N2"/>
<dbReference type="SMART" id="SM00354">
    <property type="entry name" value="HTH_LACI"/>
    <property type="match status" value="1"/>
</dbReference>
<keyword evidence="2" id="KW-0805">Transcription regulation</keyword>
<evidence type="ECO:0000256" key="1">
    <source>
        <dbReference type="ARBA" id="ARBA00022491"/>
    </source>
</evidence>
<dbReference type="CDD" id="cd01392">
    <property type="entry name" value="HTH_LacI"/>
    <property type="match status" value="1"/>
</dbReference>